<evidence type="ECO:0000256" key="7">
    <source>
        <dbReference type="ARBA" id="ARBA00022842"/>
    </source>
</evidence>
<comment type="similarity">
    <text evidence="2">Belongs to the cation transport ATPase (P-type) (TC 3.A.3) family. Type V subfamily.</text>
</comment>
<organism evidence="16 17">
    <name type="scientific">Babesia duncani</name>
    <dbReference type="NCBI Taxonomy" id="323732"/>
    <lineage>
        <taxon>Eukaryota</taxon>
        <taxon>Sar</taxon>
        <taxon>Alveolata</taxon>
        <taxon>Apicomplexa</taxon>
        <taxon>Aconoidasida</taxon>
        <taxon>Piroplasmida</taxon>
        <taxon>Babesiidae</taxon>
        <taxon>Babesia</taxon>
    </lineage>
</organism>
<keyword evidence="4" id="KW-0479">Metal-binding</keyword>
<dbReference type="Pfam" id="PF00122">
    <property type="entry name" value="E1-E2_ATPase"/>
    <property type="match status" value="1"/>
</dbReference>
<feature type="region of interest" description="Disordered" evidence="11">
    <location>
        <begin position="79"/>
        <end position="125"/>
    </location>
</feature>
<dbReference type="GO" id="GO:0140358">
    <property type="term" value="F:P-type transmembrane transporter activity"/>
    <property type="evidence" value="ECO:0007669"/>
    <property type="project" value="InterPro"/>
</dbReference>
<dbReference type="InterPro" id="IPR036412">
    <property type="entry name" value="HAD-like_sf"/>
</dbReference>
<feature type="transmembrane region" description="Helical" evidence="12">
    <location>
        <begin position="208"/>
        <end position="229"/>
    </location>
</feature>
<feature type="transmembrane region" description="Helical" evidence="12">
    <location>
        <begin position="1369"/>
        <end position="1389"/>
    </location>
</feature>
<evidence type="ECO:0000256" key="13">
    <source>
        <dbReference type="SAM" id="SignalP"/>
    </source>
</evidence>
<dbReference type="Gene3D" id="3.40.50.1000">
    <property type="entry name" value="HAD superfamily/HAD-like"/>
    <property type="match status" value="1"/>
</dbReference>
<dbReference type="InterPro" id="IPR023299">
    <property type="entry name" value="ATPase_P-typ_cyto_dom_N"/>
</dbReference>
<evidence type="ECO:0000256" key="4">
    <source>
        <dbReference type="ARBA" id="ARBA00022723"/>
    </source>
</evidence>
<dbReference type="NCBIfam" id="TIGR01494">
    <property type="entry name" value="ATPase_P-type"/>
    <property type="match status" value="1"/>
</dbReference>
<keyword evidence="9 12" id="KW-1133">Transmembrane helix</keyword>
<evidence type="ECO:0000256" key="6">
    <source>
        <dbReference type="ARBA" id="ARBA00022840"/>
    </source>
</evidence>
<evidence type="ECO:0000256" key="2">
    <source>
        <dbReference type="ARBA" id="ARBA00006000"/>
    </source>
</evidence>
<dbReference type="PANTHER" id="PTHR45630">
    <property type="entry name" value="CATION-TRANSPORTING ATPASE-RELATED"/>
    <property type="match status" value="1"/>
</dbReference>
<dbReference type="GO" id="GO:0019829">
    <property type="term" value="F:ATPase-coupled monoatomic cation transmembrane transporter activity"/>
    <property type="evidence" value="ECO:0007669"/>
    <property type="project" value="TreeGrafter"/>
</dbReference>
<evidence type="ECO:0000259" key="15">
    <source>
        <dbReference type="Pfam" id="PF00690"/>
    </source>
</evidence>
<feature type="transmembrane region" description="Helical" evidence="12">
    <location>
        <begin position="141"/>
        <end position="164"/>
    </location>
</feature>
<dbReference type="Pfam" id="PF00690">
    <property type="entry name" value="Cation_ATPase_N"/>
    <property type="match status" value="1"/>
</dbReference>
<evidence type="ECO:0000313" key="16">
    <source>
        <dbReference type="EMBL" id="KAK2196842.1"/>
    </source>
</evidence>
<name>A0AAD9UPF7_9APIC</name>
<gene>
    <name evidence="16" type="ORF">BdWA1_002091</name>
</gene>
<feature type="transmembrane region" description="Helical" evidence="12">
    <location>
        <begin position="638"/>
        <end position="657"/>
    </location>
</feature>
<dbReference type="PANTHER" id="PTHR45630:SF11">
    <property type="entry name" value="CATION-TRANSPORTING P-TYPE ATPASE N-TERMINAL DOMAIN-CONTAINING PROTEIN"/>
    <property type="match status" value="1"/>
</dbReference>
<proteinExistence type="inferred from homology"/>
<feature type="compositionally biased region" description="Basic and acidic residues" evidence="11">
    <location>
        <begin position="82"/>
        <end position="91"/>
    </location>
</feature>
<feature type="transmembrane region" description="Helical" evidence="12">
    <location>
        <begin position="249"/>
        <end position="267"/>
    </location>
</feature>
<feature type="transmembrane region" description="Helical" evidence="12">
    <location>
        <begin position="1265"/>
        <end position="1285"/>
    </location>
</feature>
<evidence type="ECO:0000256" key="10">
    <source>
        <dbReference type="ARBA" id="ARBA00023136"/>
    </source>
</evidence>
<dbReference type="GeneID" id="94336389"/>
<dbReference type="SFLD" id="SFLDG00002">
    <property type="entry name" value="C1.7:_P-type_atpase_like"/>
    <property type="match status" value="1"/>
</dbReference>
<keyword evidence="5" id="KW-0547">Nucleotide-binding</keyword>
<comment type="caution">
    <text evidence="16">The sequence shown here is derived from an EMBL/GenBank/DDBJ whole genome shotgun (WGS) entry which is preliminary data.</text>
</comment>
<feature type="signal peptide" evidence="13">
    <location>
        <begin position="1"/>
        <end position="19"/>
    </location>
</feature>
<dbReference type="RefSeq" id="XP_067803684.1">
    <property type="nucleotide sequence ID" value="XM_067947120.1"/>
</dbReference>
<dbReference type="Proteomes" id="UP001214638">
    <property type="component" value="Unassembled WGS sequence"/>
</dbReference>
<protein>
    <submittedName>
        <fullName evidence="16">Bifunctional P-type ATPase</fullName>
    </submittedName>
</protein>
<dbReference type="InterPro" id="IPR008250">
    <property type="entry name" value="ATPase_P-typ_transduc_dom_A_sf"/>
</dbReference>
<dbReference type="InterPro" id="IPR059000">
    <property type="entry name" value="ATPase_P-type_domA"/>
</dbReference>
<dbReference type="SUPFAM" id="SSF56784">
    <property type="entry name" value="HAD-like"/>
    <property type="match status" value="1"/>
</dbReference>
<feature type="domain" description="P-type ATPase A" evidence="14">
    <location>
        <begin position="488"/>
        <end position="618"/>
    </location>
</feature>
<comment type="subcellular location">
    <subcellularLocation>
        <location evidence="1">Membrane</location>
        <topology evidence="1">Multi-pass membrane protein</topology>
    </subcellularLocation>
</comment>
<evidence type="ECO:0000259" key="14">
    <source>
        <dbReference type="Pfam" id="PF00122"/>
    </source>
</evidence>
<dbReference type="PRINTS" id="PR00119">
    <property type="entry name" value="CATATPASE"/>
</dbReference>
<keyword evidence="10 12" id="KW-0472">Membrane</keyword>
<evidence type="ECO:0000256" key="11">
    <source>
        <dbReference type="SAM" id="MobiDB-lite"/>
    </source>
</evidence>
<dbReference type="SUPFAM" id="SSF81660">
    <property type="entry name" value="Metal cation-transporting ATPase, ATP-binding domain N"/>
    <property type="match status" value="1"/>
</dbReference>
<dbReference type="InterPro" id="IPR023298">
    <property type="entry name" value="ATPase_P-typ_TM_dom_sf"/>
</dbReference>
<feature type="transmembrane region" description="Helical" evidence="12">
    <location>
        <begin position="1297"/>
        <end position="1315"/>
    </location>
</feature>
<dbReference type="SUPFAM" id="SSF81665">
    <property type="entry name" value="Calcium ATPase, transmembrane domain M"/>
    <property type="match status" value="1"/>
</dbReference>
<dbReference type="GO" id="GO:0046872">
    <property type="term" value="F:metal ion binding"/>
    <property type="evidence" value="ECO:0007669"/>
    <property type="project" value="UniProtKB-KW"/>
</dbReference>
<dbReference type="InterPro" id="IPR004014">
    <property type="entry name" value="ATPase_P-typ_cation-transptr_N"/>
</dbReference>
<sequence length="1413" mass="157807">MHLHTLTCLVLLSIVYTNCLELSIHRKNKDSTLAPHHDFTVLHCDNILLHDLQSDKSNNVANAENKSDFKQKFGSNVLLKNNDSKNNKPEGDSSTPKPNGNNGNHPNEPSGHDGGDNPEDDNNNKSRLFNSTQVLISLSELIVFNFIILFGILLLIFWHLFYVLKSKWANDGYHDLNRTQSVNVGRGDELSNKALQQEGYSYTLPGLLIVRCIMGYTIICQIIVLAFMINELAIPLVDGADYWNMRAEPFILSWAIGFFSLMLCFILKSTHIGKCLFLVRSSLDTCEFVLIGDFGITPHPSEQDVLASFFDLLCNFASLIKLKLNIPDTIFMVPFEKYKTTAKYVYLEVKNEGHERLFYYECVRYSYSIDLGYFVDASHRAAEYLKNTNMTDLLAQGGLSDFESQKRISEIGKNVIAVETVTFWNLLQREISDPVFFLQLYLIIKSLYWKSIITAPIWGIMVAYTICKKVMIIHNQQRDLTELATNSANSTVTVLRQHVTKTVPASDLAIGDIVRVDSEWEVPSDMVMLRGDAIVDERCITGESVPLRKAKMSVEKYGYSLSVFDSNYTDSSKDKIIRDHLLKSGTRVIAVVGNKEIAASSVAVVVATGVYTTKGRQMKGVLFPNQFRLKYDTQLPTIFLLTFIYALICSSYQIQILGWTMSSLFYCLGTLSQVVPVWTSTIISIGQSRACERLSKSESICCIAPSRIAVCGKMRVMCFDKTGTLTNNSLLFNGAKLCSGKVPNMKLMSADVVASTFNSIRSINELTKTDFETTQKIVALAIASCHSLWPSQGTKQLGNQVDNSMFNSAGCTIEQYIDEEGVTRRFIKSSLNRDLVLEVLTTFDFDYQKKLSSVVISAKVGNEEPVLMTFVKGAYENVAMCCVGANTNIASVAAEEAGNGSYVLGLGYKVLSSPNDYQERESVESKLRMAGLLLFSNSIREQSMSVIQSLHETKVRPIILTGDNVSAAQFVATACGMYGDANKPGPSGTLLDGVVIWEYPQAKVNDEELYFGELYDNLSVTGDAFDYIEQHWDDILKAYSRLTDNKSANDYLFEQFLLRIRIFGRLNPHQKVRVINSFKSLGIITGMCGDGTNDCLALQASHAGVSLTNGVTSMVAPFTSKENKLESVISLIREGRGSLVTSLACFKFMLLFGLLIAFVKVMLFKTCRGVMPEWGYLLLENAILLCLSHTMTMSRPTEKLRIRSPTSSLLGPLTLFSVGIMFGVNVFFLLLFFKLLKASGLPLSLEYNRNISPAIWWILCDNYEAPLTCLWLCYQVVNSALAFSFGGHFRESVFKNYYLTGTWLAINSVLTFLLFSGPSKLTCLFRINCTDEVSRTTVIPFLRVLTTSANGMPFHGPVGHNVIPFRFKILFLTLNVVNAAVNSLITKFISWNGFLKEMRSIIGHKCSADRIKI</sequence>
<feature type="transmembrane region" description="Helical" evidence="12">
    <location>
        <begin position="447"/>
        <end position="467"/>
    </location>
</feature>
<accession>A0AAD9UPF7</accession>
<evidence type="ECO:0000256" key="3">
    <source>
        <dbReference type="ARBA" id="ARBA00022692"/>
    </source>
</evidence>
<dbReference type="Gene3D" id="2.70.150.10">
    <property type="entry name" value="Calcium-transporting ATPase, cytoplasmic transduction domain A"/>
    <property type="match status" value="1"/>
</dbReference>
<evidence type="ECO:0000256" key="8">
    <source>
        <dbReference type="ARBA" id="ARBA00022967"/>
    </source>
</evidence>
<evidence type="ECO:0000256" key="9">
    <source>
        <dbReference type="ARBA" id="ARBA00022989"/>
    </source>
</evidence>
<dbReference type="PROSITE" id="PS00154">
    <property type="entry name" value="ATPASE_E1_E2"/>
    <property type="match status" value="1"/>
</dbReference>
<evidence type="ECO:0000256" key="5">
    <source>
        <dbReference type="ARBA" id="ARBA00022741"/>
    </source>
</evidence>
<feature type="compositionally biased region" description="Low complexity" evidence="11">
    <location>
        <begin position="98"/>
        <end position="109"/>
    </location>
</feature>
<keyword evidence="13" id="KW-0732">Signal</keyword>
<dbReference type="InterPro" id="IPR018303">
    <property type="entry name" value="ATPase_P-typ_P_site"/>
</dbReference>
<feature type="transmembrane region" description="Helical" evidence="12">
    <location>
        <begin position="1139"/>
        <end position="1162"/>
    </location>
</feature>
<keyword evidence="6" id="KW-0067">ATP-binding</keyword>
<evidence type="ECO:0000256" key="1">
    <source>
        <dbReference type="ARBA" id="ARBA00004141"/>
    </source>
</evidence>
<dbReference type="InterPro" id="IPR023214">
    <property type="entry name" value="HAD_sf"/>
</dbReference>
<dbReference type="SFLD" id="SFLDF00027">
    <property type="entry name" value="p-type_atpase"/>
    <property type="match status" value="1"/>
</dbReference>
<dbReference type="GO" id="GO:0005524">
    <property type="term" value="F:ATP binding"/>
    <property type="evidence" value="ECO:0007669"/>
    <property type="project" value="UniProtKB-KW"/>
</dbReference>
<feature type="chain" id="PRO_5041985570" evidence="13">
    <location>
        <begin position="20"/>
        <end position="1413"/>
    </location>
</feature>
<keyword evidence="17" id="KW-1185">Reference proteome</keyword>
<keyword evidence="8" id="KW-1278">Translocase</keyword>
<dbReference type="InterPro" id="IPR006544">
    <property type="entry name" value="P-type_TPase_V"/>
</dbReference>
<evidence type="ECO:0000313" key="17">
    <source>
        <dbReference type="Proteomes" id="UP001214638"/>
    </source>
</evidence>
<feature type="domain" description="Cation-transporting P-type ATPase N-terminal" evidence="15">
    <location>
        <begin position="396"/>
        <end position="441"/>
    </location>
</feature>
<dbReference type="GO" id="GO:0016020">
    <property type="term" value="C:membrane"/>
    <property type="evidence" value="ECO:0007669"/>
    <property type="project" value="UniProtKB-SubCell"/>
</dbReference>
<evidence type="ECO:0000256" key="12">
    <source>
        <dbReference type="SAM" id="Phobius"/>
    </source>
</evidence>
<keyword evidence="3 12" id="KW-0812">Transmembrane</keyword>
<dbReference type="SFLD" id="SFLDS00003">
    <property type="entry name" value="Haloacid_Dehalogenase"/>
    <property type="match status" value="1"/>
</dbReference>
<dbReference type="KEGG" id="bdw:94336389"/>
<reference evidence="16" key="1">
    <citation type="journal article" date="2023" name="Nat. Microbiol.">
        <title>Babesia duncani multi-omics identifies virulence factors and drug targets.</title>
        <authorList>
            <person name="Singh P."/>
            <person name="Lonardi S."/>
            <person name="Liang Q."/>
            <person name="Vydyam P."/>
            <person name="Khabirova E."/>
            <person name="Fang T."/>
            <person name="Gihaz S."/>
            <person name="Thekkiniath J."/>
            <person name="Munshi M."/>
            <person name="Abel S."/>
            <person name="Ciampossin L."/>
            <person name="Batugedara G."/>
            <person name="Gupta M."/>
            <person name="Lu X.M."/>
            <person name="Lenz T."/>
            <person name="Chakravarty S."/>
            <person name="Cornillot E."/>
            <person name="Hu Y."/>
            <person name="Ma W."/>
            <person name="Gonzalez L.M."/>
            <person name="Sanchez S."/>
            <person name="Estrada K."/>
            <person name="Sanchez-Flores A."/>
            <person name="Montero E."/>
            <person name="Harb O.S."/>
            <person name="Le Roch K.G."/>
            <person name="Mamoun C.B."/>
        </authorList>
    </citation>
    <scope>NUCLEOTIDE SEQUENCE</scope>
    <source>
        <strain evidence="16">WA1</strain>
    </source>
</reference>
<dbReference type="InterPro" id="IPR044492">
    <property type="entry name" value="P_typ_ATPase_HD_dom"/>
</dbReference>
<keyword evidence="7" id="KW-0460">Magnesium</keyword>
<dbReference type="Gene3D" id="3.40.1110.10">
    <property type="entry name" value="Calcium-transporting ATPase, cytoplasmic domain N"/>
    <property type="match status" value="1"/>
</dbReference>
<dbReference type="SUPFAM" id="SSF81653">
    <property type="entry name" value="Calcium ATPase, transduction domain A"/>
    <property type="match status" value="1"/>
</dbReference>
<feature type="transmembrane region" description="Helical" evidence="12">
    <location>
        <begin position="1213"/>
        <end position="1233"/>
    </location>
</feature>
<dbReference type="GO" id="GO:0016887">
    <property type="term" value="F:ATP hydrolysis activity"/>
    <property type="evidence" value="ECO:0007669"/>
    <property type="project" value="InterPro"/>
</dbReference>
<dbReference type="InterPro" id="IPR001757">
    <property type="entry name" value="P_typ_ATPase"/>
</dbReference>
<dbReference type="EMBL" id="JALLKP010000002">
    <property type="protein sequence ID" value="KAK2196842.1"/>
    <property type="molecule type" value="Genomic_DNA"/>
</dbReference>